<name>A0A4V1N226_9FLAO</name>
<organism evidence="1 2">
    <name type="scientific">Flavobacterium stagni</name>
    <dbReference type="NCBI Taxonomy" id="2506421"/>
    <lineage>
        <taxon>Bacteria</taxon>
        <taxon>Pseudomonadati</taxon>
        <taxon>Bacteroidota</taxon>
        <taxon>Flavobacteriia</taxon>
        <taxon>Flavobacteriales</taxon>
        <taxon>Flavobacteriaceae</taxon>
        <taxon>Flavobacterium</taxon>
    </lineage>
</organism>
<dbReference type="OrthoDB" id="1261991at2"/>
<comment type="caution">
    <text evidence="1">The sequence shown here is derived from an EMBL/GenBank/DDBJ whole genome shotgun (WGS) entry which is preliminary data.</text>
</comment>
<evidence type="ECO:0000313" key="2">
    <source>
        <dbReference type="Proteomes" id="UP000289857"/>
    </source>
</evidence>
<dbReference type="Proteomes" id="UP000289857">
    <property type="component" value="Unassembled WGS sequence"/>
</dbReference>
<dbReference type="RefSeq" id="WP_129462302.1">
    <property type="nucleotide sequence ID" value="NZ_SBKN01000009.1"/>
</dbReference>
<dbReference type="EMBL" id="SBKN01000009">
    <property type="protein sequence ID" value="RXR20251.1"/>
    <property type="molecule type" value="Genomic_DNA"/>
</dbReference>
<sequence length="184" mass="22012">MGYFWSMGISFRDKQIAENCQAELKEIKLSDGRLVNFSCYILPQTDFDIEPNYVLEIYPEEMEIDGRRKNLEYPFFDEIRNQLLQFVRDLKLNFEIAFCECEGADRVTHTNLINCINENGIEEYLSSENIDIYLNPENPYPKRYFDGLILSKNEYERLKIKYPEFKKFKENYLWLPIQTAANSY</sequence>
<evidence type="ECO:0000313" key="1">
    <source>
        <dbReference type="EMBL" id="RXR20251.1"/>
    </source>
</evidence>
<reference evidence="2" key="1">
    <citation type="submission" date="2019-01" db="EMBL/GenBank/DDBJ databases">
        <title>Cytophagaceae bacterium strain CAR-16.</title>
        <authorList>
            <person name="Chen W.-M."/>
        </authorList>
    </citation>
    <scope>NUCLEOTIDE SEQUENCE [LARGE SCALE GENOMIC DNA]</scope>
    <source>
        <strain evidence="2">WWJ-16</strain>
    </source>
</reference>
<keyword evidence="2" id="KW-1185">Reference proteome</keyword>
<proteinExistence type="predicted"/>
<gene>
    <name evidence="1" type="ORF">EQG61_12585</name>
</gene>
<protein>
    <submittedName>
        <fullName evidence="1">Uncharacterized protein</fullName>
    </submittedName>
</protein>
<accession>A0A4V1N226</accession>
<dbReference type="AlphaFoldDB" id="A0A4V1N226"/>